<evidence type="ECO:0000313" key="2">
    <source>
        <dbReference type="Proteomes" id="UP001497382"/>
    </source>
</evidence>
<keyword evidence="2" id="KW-1185">Reference proteome</keyword>
<dbReference type="Proteomes" id="UP001497382">
    <property type="component" value="Unassembled WGS sequence"/>
</dbReference>
<dbReference type="EMBL" id="CAXIEN010000334">
    <property type="protein sequence ID" value="CAL1293772.1"/>
    <property type="molecule type" value="Genomic_DNA"/>
</dbReference>
<feature type="non-terminal residue" evidence="1">
    <location>
        <position position="1"/>
    </location>
</feature>
<comment type="caution">
    <text evidence="1">The sequence shown here is derived from an EMBL/GenBank/DDBJ whole genome shotgun (WGS) entry which is preliminary data.</text>
</comment>
<dbReference type="AlphaFoldDB" id="A0AAV2BCK0"/>
<organism evidence="1 2">
    <name type="scientific">Larinioides sclopetarius</name>
    <dbReference type="NCBI Taxonomy" id="280406"/>
    <lineage>
        <taxon>Eukaryota</taxon>
        <taxon>Metazoa</taxon>
        <taxon>Ecdysozoa</taxon>
        <taxon>Arthropoda</taxon>
        <taxon>Chelicerata</taxon>
        <taxon>Arachnida</taxon>
        <taxon>Araneae</taxon>
        <taxon>Araneomorphae</taxon>
        <taxon>Entelegynae</taxon>
        <taxon>Araneoidea</taxon>
        <taxon>Araneidae</taxon>
        <taxon>Larinioides</taxon>
    </lineage>
</organism>
<gene>
    <name evidence="1" type="ORF">LARSCL_LOCUS18384</name>
</gene>
<reference evidence="1 2" key="1">
    <citation type="submission" date="2024-04" db="EMBL/GenBank/DDBJ databases">
        <authorList>
            <person name="Rising A."/>
            <person name="Reimegard J."/>
            <person name="Sonavane S."/>
            <person name="Akerstrom W."/>
            <person name="Nylinder S."/>
            <person name="Hedman E."/>
            <person name="Kallberg Y."/>
        </authorList>
    </citation>
    <scope>NUCLEOTIDE SEQUENCE [LARGE SCALE GENOMIC DNA]</scope>
</reference>
<proteinExistence type="predicted"/>
<evidence type="ECO:0000313" key="1">
    <source>
        <dbReference type="EMBL" id="CAL1293772.1"/>
    </source>
</evidence>
<name>A0AAV2BCK0_9ARAC</name>
<protein>
    <submittedName>
        <fullName evidence="1">Uncharacterized protein</fullName>
    </submittedName>
</protein>
<accession>A0AAV2BCK0</accession>
<sequence length="35" mass="4022">GFYISILRCQLCGKFIYRKLYVVHKSEASSLNGKV</sequence>